<dbReference type="Pfam" id="PF12838">
    <property type="entry name" value="Fer4_7"/>
    <property type="match status" value="1"/>
</dbReference>
<dbReference type="AlphaFoldDB" id="A0A7W5UD96"/>
<dbReference type="GO" id="GO:0048038">
    <property type="term" value="F:quinone binding"/>
    <property type="evidence" value="ECO:0007669"/>
    <property type="project" value="UniProtKB-KW"/>
</dbReference>
<keyword evidence="5" id="KW-0677">Repeat</keyword>
<dbReference type="EMBL" id="JACICA010000001">
    <property type="protein sequence ID" value="MBB3701924.1"/>
    <property type="molecule type" value="Genomic_DNA"/>
</dbReference>
<comment type="caution">
    <text evidence="14">The sequence shown here is derived from an EMBL/GenBank/DDBJ whole genome shotgun (WGS) entry which is preliminary data.</text>
</comment>
<evidence type="ECO:0000256" key="3">
    <source>
        <dbReference type="ARBA" id="ARBA00022719"/>
    </source>
</evidence>
<evidence type="ECO:0000313" key="14">
    <source>
        <dbReference type="EMBL" id="MBB3701924.1"/>
    </source>
</evidence>
<dbReference type="Gene3D" id="3.30.70.3270">
    <property type="match status" value="1"/>
</dbReference>
<keyword evidence="10" id="KW-0830">Ubiquinone</keyword>
<keyword evidence="1" id="KW-1003">Cell membrane</keyword>
<feature type="compositionally biased region" description="Low complexity" evidence="12">
    <location>
        <begin position="158"/>
        <end position="167"/>
    </location>
</feature>
<reference evidence="14 15" key="1">
    <citation type="submission" date="2020-08" db="EMBL/GenBank/DDBJ databases">
        <title>Genomic Encyclopedia of Type Strains, Phase IV (KMG-IV): sequencing the most valuable type-strain genomes for metagenomic binning, comparative biology and taxonomic classification.</title>
        <authorList>
            <person name="Goeker M."/>
        </authorList>
    </citation>
    <scope>NUCLEOTIDE SEQUENCE [LARGE SCALE GENOMIC DNA]</scope>
    <source>
        <strain evidence="14 15">DSM 22548</strain>
    </source>
</reference>
<proteinExistence type="predicted"/>
<dbReference type="PROSITE" id="PS51379">
    <property type="entry name" value="4FE4S_FER_2"/>
    <property type="match status" value="2"/>
</dbReference>
<dbReference type="PANTHER" id="PTHR10849:SF24">
    <property type="entry name" value="NADH-QUINONE OXIDOREDUCTASE SUBUNIT I 2"/>
    <property type="match status" value="1"/>
</dbReference>
<dbReference type="SUPFAM" id="SSF54862">
    <property type="entry name" value="4Fe-4S ferredoxins"/>
    <property type="match status" value="1"/>
</dbReference>
<dbReference type="RefSeq" id="WP_183694147.1">
    <property type="nucleotide sequence ID" value="NZ_JACICA010000001.1"/>
</dbReference>
<evidence type="ECO:0000256" key="2">
    <source>
        <dbReference type="ARBA" id="ARBA00022485"/>
    </source>
</evidence>
<dbReference type="PANTHER" id="PTHR10849">
    <property type="entry name" value="NADH DEHYDROGENASE UBIQUINONE IRON-SULFUR PROTEIN 8, MITOCHONDRIAL"/>
    <property type="match status" value="1"/>
</dbReference>
<dbReference type="GO" id="GO:0051539">
    <property type="term" value="F:4 iron, 4 sulfur cluster binding"/>
    <property type="evidence" value="ECO:0007669"/>
    <property type="project" value="UniProtKB-KW"/>
</dbReference>
<evidence type="ECO:0000256" key="9">
    <source>
        <dbReference type="ARBA" id="ARBA00023027"/>
    </source>
</evidence>
<dbReference type="InterPro" id="IPR017900">
    <property type="entry name" value="4Fe4S_Fe_S_CS"/>
</dbReference>
<evidence type="ECO:0000256" key="1">
    <source>
        <dbReference type="ARBA" id="ARBA00022475"/>
    </source>
</evidence>
<dbReference type="GO" id="GO:0016651">
    <property type="term" value="F:oxidoreductase activity, acting on NAD(P)H"/>
    <property type="evidence" value="ECO:0007669"/>
    <property type="project" value="InterPro"/>
</dbReference>
<protein>
    <submittedName>
        <fullName evidence="14">NADH-quinone oxidoreductase subunit I</fullName>
    </submittedName>
</protein>
<dbReference type="GO" id="GO:0016020">
    <property type="term" value="C:membrane"/>
    <property type="evidence" value="ECO:0007669"/>
    <property type="project" value="InterPro"/>
</dbReference>
<dbReference type="InterPro" id="IPR010226">
    <property type="entry name" value="NADH_quinone_OxRdtase_chainI"/>
</dbReference>
<organism evidence="14 15">
    <name type="scientific">Alloprevotella rava</name>
    <dbReference type="NCBI Taxonomy" id="671218"/>
    <lineage>
        <taxon>Bacteria</taxon>
        <taxon>Pseudomonadati</taxon>
        <taxon>Bacteroidota</taxon>
        <taxon>Bacteroidia</taxon>
        <taxon>Bacteroidales</taxon>
        <taxon>Prevotellaceae</taxon>
        <taxon>Alloprevotella</taxon>
    </lineage>
</organism>
<keyword evidence="9" id="KW-0520">NAD</keyword>
<gene>
    <name evidence="14" type="ORF">FHS60_000366</name>
</gene>
<keyword evidence="7" id="KW-0408">Iron</keyword>
<evidence type="ECO:0000256" key="10">
    <source>
        <dbReference type="ARBA" id="ARBA00023075"/>
    </source>
</evidence>
<keyword evidence="2" id="KW-0004">4Fe-4S</keyword>
<feature type="domain" description="4Fe-4S ferredoxin-type" evidence="13">
    <location>
        <begin position="57"/>
        <end position="86"/>
    </location>
</feature>
<dbReference type="PROSITE" id="PS00198">
    <property type="entry name" value="4FE4S_FER_1"/>
    <property type="match status" value="1"/>
</dbReference>
<feature type="compositionally biased region" description="Low complexity" evidence="12">
    <location>
        <begin position="177"/>
        <end position="191"/>
    </location>
</feature>
<evidence type="ECO:0000256" key="4">
    <source>
        <dbReference type="ARBA" id="ARBA00022723"/>
    </source>
</evidence>
<keyword evidence="11" id="KW-0472">Membrane</keyword>
<evidence type="ECO:0000256" key="7">
    <source>
        <dbReference type="ARBA" id="ARBA00023004"/>
    </source>
</evidence>
<dbReference type="GO" id="GO:0046872">
    <property type="term" value="F:metal ion binding"/>
    <property type="evidence" value="ECO:0007669"/>
    <property type="project" value="UniProtKB-KW"/>
</dbReference>
<dbReference type="Proteomes" id="UP000541425">
    <property type="component" value="Unassembled WGS sequence"/>
</dbReference>
<evidence type="ECO:0000256" key="5">
    <source>
        <dbReference type="ARBA" id="ARBA00022737"/>
    </source>
</evidence>
<evidence type="ECO:0000256" key="11">
    <source>
        <dbReference type="ARBA" id="ARBA00023136"/>
    </source>
</evidence>
<keyword evidence="4" id="KW-0479">Metal-binding</keyword>
<feature type="domain" description="4Fe-4S ferredoxin-type" evidence="13">
    <location>
        <begin position="100"/>
        <end position="129"/>
    </location>
</feature>
<evidence type="ECO:0000256" key="8">
    <source>
        <dbReference type="ARBA" id="ARBA00023014"/>
    </source>
</evidence>
<keyword evidence="8" id="KW-0411">Iron-sulfur</keyword>
<evidence type="ECO:0000256" key="6">
    <source>
        <dbReference type="ARBA" id="ARBA00022967"/>
    </source>
</evidence>
<name>A0A7W5UD96_9BACT</name>
<accession>A0A7W5UD96</accession>
<evidence type="ECO:0000259" key="13">
    <source>
        <dbReference type="PROSITE" id="PS51379"/>
    </source>
</evidence>
<sequence length="191" mass="21288">MKENSYLQGLFAGVKTLTVGLRTTMRELFTKKITEQYPENRKELVMFDRFRGSLVMPHDENNEHKCVACGICMINCPNDTITVVSKMIETEDGKKKKVLDKYIYNQGICMYCEICTRVCPHDAITFDQSYETAVFDRAKLIKELNQPGSKCQERKPVARPAVAKPAAPVTPKPKAPAAPATPAAETAAANN</sequence>
<evidence type="ECO:0000256" key="12">
    <source>
        <dbReference type="SAM" id="MobiDB-lite"/>
    </source>
</evidence>
<keyword evidence="6" id="KW-1278">Translocase</keyword>
<dbReference type="InterPro" id="IPR017896">
    <property type="entry name" value="4Fe4S_Fe-S-bd"/>
</dbReference>
<feature type="region of interest" description="Disordered" evidence="12">
    <location>
        <begin position="146"/>
        <end position="191"/>
    </location>
</feature>
<evidence type="ECO:0000313" key="15">
    <source>
        <dbReference type="Proteomes" id="UP000541425"/>
    </source>
</evidence>
<keyword evidence="3" id="KW-0874">Quinone</keyword>